<proteinExistence type="predicted"/>
<dbReference type="InterPro" id="IPR021109">
    <property type="entry name" value="Peptidase_aspartic_dom_sf"/>
</dbReference>
<dbReference type="AlphaFoldDB" id="A0A6P4CES0"/>
<dbReference type="PANTHER" id="PTHR33067">
    <property type="entry name" value="RNA-DIRECTED DNA POLYMERASE-RELATED"/>
    <property type="match status" value="1"/>
</dbReference>
<organism evidence="2 3">
    <name type="scientific">Arachis duranensis</name>
    <name type="common">Wild peanut</name>
    <dbReference type="NCBI Taxonomy" id="130453"/>
    <lineage>
        <taxon>Eukaryota</taxon>
        <taxon>Viridiplantae</taxon>
        <taxon>Streptophyta</taxon>
        <taxon>Embryophyta</taxon>
        <taxon>Tracheophyta</taxon>
        <taxon>Spermatophyta</taxon>
        <taxon>Magnoliopsida</taxon>
        <taxon>eudicotyledons</taxon>
        <taxon>Gunneridae</taxon>
        <taxon>Pentapetalae</taxon>
        <taxon>rosids</taxon>
        <taxon>fabids</taxon>
        <taxon>Fabales</taxon>
        <taxon>Fabaceae</taxon>
        <taxon>Papilionoideae</taxon>
        <taxon>50 kb inversion clade</taxon>
        <taxon>dalbergioids sensu lato</taxon>
        <taxon>Dalbergieae</taxon>
        <taxon>Pterocarpus clade</taxon>
        <taxon>Arachis</taxon>
    </lineage>
</organism>
<dbReference type="PANTHER" id="PTHR33067:SF9">
    <property type="entry name" value="RNA-DIRECTED DNA POLYMERASE"/>
    <property type="match status" value="1"/>
</dbReference>
<feature type="compositionally biased region" description="Basic and acidic residues" evidence="1">
    <location>
        <begin position="1"/>
        <end position="26"/>
    </location>
</feature>
<feature type="compositionally biased region" description="Basic and acidic residues" evidence="1">
    <location>
        <begin position="40"/>
        <end position="51"/>
    </location>
</feature>
<dbReference type="RefSeq" id="XP_015949808.1">
    <property type="nucleotide sequence ID" value="XM_016094322.1"/>
</dbReference>
<dbReference type="Proteomes" id="UP000515211">
    <property type="component" value="Chromosome 2"/>
</dbReference>
<name>A0A6P4CES0_ARADU</name>
<dbReference type="Gene3D" id="2.40.70.10">
    <property type="entry name" value="Acid Proteases"/>
    <property type="match status" value="1"/>
</dbReference>
<protein>
    <submittedName>
        <fullName evidence="3">Uncharacterized protein LOC107474684</fullName>
    </submittedName>
</protein>
<dbReference type="KEGG" id="adu:107474684"/>
<sequence length="214" mass="24383">MTKEGEPKAVHVAEELKEEKPQEKARSTLLHTPLVAQEPEVPHPQKPQEETKDDKFTQFLEIFKKLHINISFAEVFEKMPPYTAFMKSKLSEKKVLKGDETVVLTKERNALIQRKLPKKMPDPGSFLILCTIGTIIFEKALCDLGSSINLMYLSMMKKLGIQKAHETRINLQMADKSMRQVYGLVENVLVKVEDLFLPADFVILDMGIQMIPSS</sequence>
<feature type="region of interest" description="Disordered" evidence="1">
    <location>
        <begin position="1"/>
        <end position="51"/>
    </location>
</feature>
<evidence type="ECO:0000313" key="3">
    <source>
        <dbReference type="RefSeq" id="XP_015949808.1"/>
    </source>
</evidence>
<dbReference type="CDD" id="cd00303">
    <property type="entry name" value="retropepsin_like"/>
    <property type="match status" value="1"/>
</dbReference>
<reference evidence="3" key="2">
    <citation type="submission" date="2025-08" db="UniProtKB">
        <authorList>
            <consortium name="RefSeq"/>
        </authorList>
    </citation>
    <scope>IDENTIFICATION</scope>
    <source>
        <tissue evidence="3">Whole plant</tissue>
    </source>
</reference>
<keyword evidence="2" id="KW-1185">Reference proteome</keyword>
<reference evidence="2" key="1">
    <citation type="journal article" date="2016" name="Nat. Genet.">
        <title>The genome sequences of Arachis duranensis and Arachis ipaensis, the diploid ancestors of cultivated peanut.</title>
        <authorList>
            <person name="Bertioli D.J."/>
            <person name="Cannon S.B."/>
            <person name="Froenicke L."/>
            <person name="Huang G."/>
            <person name="Farmer A.D."/>
            <person name="Cannon E.K."/>
            <person name="Liu X."/>
            <person name="Gao D."/>
            <person name="Clevenger J."/>
            <person name="Dash S."/>
            <person name="Ren L."/>
            <person name="Moretzsohn M.C."/>
            <person name="Shirasawa K."/>
            <person name="Huang W."/>
            <person name="Vidigal B."/>
            <person name="Abernathy B."/>
            <person name="Chu Y."/>
            <person name="Niederhuth C.E."/>
            <person name="Umale P."/>
            <person name="Araujo A.C."/>
            <person name="Kozik A."/>
            <person name="Kim K.D."/>
            <person name="Burow M.D."/>
            <person name="Varshney R.K."/>
            <person name="Wang X."/>
            <person name="Zhang X."/>
            <person name="Barkley N."/>
            <person name="Guimaraes P.M."/>
            <person name="Isobe S."/>
            <person name="Guo B."/>
            <person name="Liao B."/>
            <person name="Stalker H.T."/>
            <person name="Schmitz R.J."/>
            <person name="Scheffler B.E."/>
            <person name="Leal-Bertioli S.C."/>
            <person name="Xun X."/>
            <person name="Jackson S.A."/>
            <person name="Michelmore R."/>
            <person name="Ozias-Akins P."/>
        </authorList>
    </citation>
    <scope>NUCLEOTIDE SEQUENCE [LARGE SCALE GENOMIC DNA]</scope>
    <source>
        <strain evidence="2">cv. V14167</strain>
    </source>
</reference>
<evidence type="ECO:0000256" key="1">
    <source>
        <dbReference type="SAM" id="MobiDB-lite"/>
    </source>
</evidence>
<evidence type="ECO:0000313" key="2">
    <source>
        <dbReference type="Proteomes" id="UP000515211"/>
    </source>
</evidence>
<accession>A0A6P4CES0</accession>
<gene>
    <name evidence="3" type="primary">LOC107474684</name>
</gene>
<dbReference type="GeneID" id="107474684"/>